<protein>
    <submittedName>
        <fullName evidence="3">Uncharacterized protein DUF222</fullName>
    </submittedName>
</protein>
<comment type="caution">
    <text evidence="3">The sequence shown here is derived from an EMBL/GenBank/DDBJ whole genome shotgun (WGS) entry which is preliminary data.</text>
</comment>
<feature type="region of interest" description="Disordered" evidence="1">
    <location>
        <begin position="352"/>
        <end position="428"/>
    </location>
</feature>
<dbReference type="InterPro" id="IPR003615">
    <property type="entry name" value="HNH_nuc"/>
</dbReference>
<dbReference type="OrthoDB" id="3261064at2"/>
<feature type="region of interest" description="Disordered" evidence="1">
    <location>
        <begin position="440"/>
        <end position="487"/>
    </location>
</feature>
<dbReference type="Pfam" id="PF02720">
    <property type="entry name" value="DUF222"/>
    <property type="match status" value="1"/>
</dbReference>
<gene>
    <name evidence="3" type="ORF">EDC03_1587</name>
</gene>
<feature type="compositionally biased region" description="Pro residues" evidence="1">
    <location>
        <begin position="447"/>
        <end position="463"/>
    </location>
</feature>
<feature type="region of interest" description="Disordered" evidence="1">
    <location>
        <begin position="581"/>
        <end position="606"/>
    </location>
</feature>
<keyword evidence="4" id="KW-1185">Reference proteome</keyword>
<feature type="compositionally biased region" description="Pro residues" evidence="1">
    <location>
        <begin position="382"/>
        <end position="398"/>
    </location>
</feature>
<sequence length="663" mass="68651">MGDLPVSRRAGRAVLDQLRDAHAAASIQHAAMLGLVADLVDEVAASLGVPVDGDPVETARFGRLGGDPAEAVITEIALALHVGVAGARRLVQDALALTTVLPQTRAALRVGAICSAQAHAVVTETAGLTPEQARWIDAEVADDLPRLDPRGVTRKVRALVARLEVDATNRRVRYETCRRQVLVQPLGDGAAELVATGPVADITALFQRITTWVTTRTGPHAAADPHAAVAAGLDPIAAAADGTATDLPDQRGVDARRFDALVGLATDTGTGTGAREDGRAHAGQCHGPQLNVSLPTLLGLDDEQAWLAGHGAVPADVARELLAAGHPFRRILTDPFTGKVLGVDGHLHHLDTRTTTTTPAGTDATTQITGLPIPGVTDDGPPAAPPTTTPPTIPPAPTPDADAVPYPPGDSGTGMPPAPPPTPTTRQVPAGLADKLTRISDAVTPGPSTPGPSTPGPSTPGPSTPGVATPPWASASGTPPASTCPLAGLPTDYVPTAEQSRYIRTALPECTHPGCTQPSVRCDLDHQVPHGSGGPTCECNLRPRCRKHHQCRTHYGWLVQPITDDPTDLHGLGTRWTSPLGLVHDDPAPPFLPRPTTSRDGDGTPLPAGWDDLGDPLDCSYPTVDMAWPGALLLISAATTATTHHREPPAPPALPNEDEPPPF</sequence>
<organism evidence="3 4">
    <name type="scientific">Pseudokineococcus lusitanus</name>
    <dbReference type="NCBI Taxonomy" id="763993"/>
    <lineage>
        <taxon>Bacteria</taxon>
        <taxon>Bacillati</taxon>
        <taxon>Actinomycetota</taxon>
        <taxon>Actinomycetes</taxon>
        <taxon>Kineosporiales</taxon>
        <taxon>Kineosporiaceae</taxon>
        <taxon>Pseudokineococcus</taxon>
    </lineage>
</organism>
<feature type="region of interest" description="Disordered" evidence="1">
    <location>
        <begin position="640"/>
        <end position="663"/>
    </location>
</feature>
<proteinExistence type="predicted"/>
<dbReference type="CDD" id="cd00085">
    <property type="entry name" value="HNHc"/>
    <property type="match status" value="1"/>
</dbReference>
<evidence type="ECO:0000259" key="2">
    <source>
        <dbReference type="Pfam" id="PF02720"/>
    </source>
</evidence>
<evidence type="ECO:0000313" key="3">
    <source>
        <dbReference type="EMBL" id="ROP43990.1"/>
    </source>
</evidence>
<feature type="compositionally biased region" description="Low complexity" evidence="1">
    <location>
        <begin position="353"/>
        <end position="381"/>
    </location>
</feature>
<evidence type="ECO:0000256" key="1">
    <source>
        <dbReference type="SAM" id="MobiDB-lite"/>
    </source>
</evidence>
<dbReference type="AlphaFoldDB" id="A0A3N1HNG6"/>
<name>A0A3N1HNG6_9ACTN</name>
<feature type="domain" description="DUF222" evidence="2">
    <location>
        <begin position="66"/>
        <end position="333"/>
    </location>
</feature>
<reference evidence="3 4" key="1">
    <citation type="journal article" date="2015" name="Stand. Genomic Sci.">
        <title>Genomic Encyclopedia of Bacterial and Archaeal Type Strains, Phase III: the genomes of soil and plant-associated and newly described type strains.</title>
        <authorList>
            <person name="Whitman W.B."/>
            <person name="Woyke T."/>
            <person name="Klenk H.P."/>
            <person name="Zhou Y."/>
            <person name="Lilburn T.G."/>
            <person name="Beck B.J."/>
            <person name="De Vos P."/>
            <person name="Vandamme P."/>
            <person name="Eisen J.A."/>
            <person name="Garrity G."/>
            <person name="Hugenholtz P."/>
            <person name="Kyrpides N.C."/>
        </authorList>
    </citation>
    <scope>NUCLEOTIDE SEQUENCE [LARGE SCALE GENOMIC DNA]</scope>
    <source>
        <strain evidence="3 4">CECT 7306</strain>
    </source>
</reference>
<dbReference type="EMBL" id="RJKN01000003">
    <property type="protein sequence ID" value="ROP43990.1"/>
    <property type="molecule type" value="Genomic_DNA"/>
</dbReference>
<evidence type="ECO:0000313" key="4">
    <source>
        <dbReference type="Proteomes" id="UP000276232"/>
    </source>
</evidence>
<accession>A0A3N1HNG6</accession>
<dbReference type="Proteomes" id="UP000276232">
    <property type="component" value="Unassembled WGS sequence"/>
</dbReference>
<dbReference type="InterPro" id="IPR003870">
    <property type="entry name" value="DUF222"/>
</dbReference>
<dbReference type="RefSeq" id="WP_123379634.1">
    <property type="nucleotide sequence ID" value="NZ_RJKN01000003.1"/>
</dbReference>
<dbReference type="InParanoid" id="A0A3N1HNG6"/>